<dbReference type="InterPro" id="IPR043990">
    <property type="entry name" value="AC_1"/>
</dbReference>
<dbReference type="Gene3D" id="2.40.128.130">
    <property type="entry name" value="Autotransporter beta-domain"/>
    <property type="match status" value="1"/>
</dbReference>
<keyword evidence="2" id="KW-0732">Signal</keyword>
<dbReference type="Gene3D" id="2.160.20.20">
    <property type="match status" value="2"/>
</dbReference>
<dbReference type="InterPro" id="IPR036709">
    <property type="entry name" value="Autotransporte_beta_dom_sf"/>
</dbReference>
<dbReference type="InterPro" id="IPR012332">
    <property type="entry name" value="Autotransporter_pectin_lyase_C"/>
</dbReference>
<feature type="domain" description="Autotransporter" evidence="3">
    <location>
        <begin position="1164"/>
        <end position="1444"/>
    </location>
</feature>
<dbReference type="EMBL" id="JAFEUP010000002">
    <property type="protein sequence ID" value="MBM7060768.1"/>
    <property type="molecule type" value="Genomic_DNA"/>
</dbReference>
<dbReference type="Pfam" id="PF18883">
    <property type="entry name" value="AC_1"/>
    <property type="match status" value="1"/>
</dbReference>
<accession>A0ABS2IG02</accession>
<feature type="chain" id="PRO_5047407620" evidence="2">
    <location>
        <begin position="39"/>
        <end position="1444"/>
    </location>
</feature>
<dbReference type="PANTHER" id="PTHR35037">
    <property type="entry name" value="C-TERMINAL REGION OF AIDA-LIKE PROTEIN"/>
    <property type="match status" value="1"/>
</dbReference>
<dbReference type="InterPro" id="IPR011050">
    <property type="entry name" value="Pectin_lyase_fold/virulence"/>
</dbReference>
<dbReference type="PROSITE" id="PS51208">
    <property type="entry name" value="AUTOTRANSPORTER"/>
    <property type="match status" value="1"/>
</dbReference>
<evidence type="ECO:0000256" key="2">
    <source>
        <dbReference type="SAM" id="SignalP"/>
    </source>
</evidence>
<organism evidence="4 5">
    <name type="scientific">Zestomonas insulae</name>
    <dbReference type="NCBI Taxonomy" id="2809017"/>
    <lineage>
        <taxon>Bacteria</taxon>
        <taxon>Pseudomonadati</taxon>
        <taxon>Pseudomonadota</taxon>
        <taxon>Gammaproteobacteria</taxon>
        <taxon>Pseudomonadales</taxon>
        <taxon>Pseudomonadaceae</taxon>
        <taxon>Zestomonas</taxon>
    </lineage>
</organism>
<dbReference type="InterPro" id="IPR005546">
    <property type="entry name" value="Autotransporte_beta"/>
</dbReference>
<dbReference type="SMART" id="SM00869">
    <property type="entry name" value="Autotransporter"/>
    <property type="match status" value="1"/>
</dbReference>
<dbReference type="NCBIfam" id="TIGR01414">
    <property type="entry name" value="autotrans_barl"/>
    <property type="match status" value="1"/>
</dbReference>
<dbReference type="CDD" id="cd01344">
    <property type="entry name" value="PL2_Passenger_AT"/>
    <property type="match status" value="1"/>
</dbReference>
<dbReference type="InterPro" id="IPR051551">
    <property type="entry name" value="Autotransporter_adhesion"/>
</dbReference>
<name>A0ABS2IG02_9GAMM</name>
<sequence length="1444" mass="146288">MKKTASLQLTLLQQMHRNHLAQAISLVLAGMLSGGVLADTTVTTAGDAGISTSGSHSGETIKQAATRTTGIDAGAGTVIQFDTGRVESSAINAAQAKDQIGLHVHDGGQLGAIGSLVILEPKTVVGVVCTASDLTGVLVESGGKLQLRDTDVVIGGLAKGNNNRGVVITGSGSELDMHGGSVSTSSWGAPAVTVNNGATATLSEGTSITTSGARSATTAGSHGVVVSGVGSQLSGNTISVTTSGASAYGVRVDAGAAVELTDANVSTAGGNGHAVMADGTASQVDLKGGSLTTTGKGSVGAWARNGATINLSDTAVSTSGAGISTASPVDGEKTLSLSHGLLAGGAGSTINADHVDLQIGAASASAARAEDGARINLSDSSVAVTAGASSTATTAALHAQSGAVIDGTRLSVTSSGANVGGARAEDAGSQVQLKDSNITVRGGGSVANPAAAARAMTGASLLIDNSLLSNEGLYGHGISVEGAGSHADVKRSTIGVGGNRSIGLNVTGGASAKVSGSSISVTAAPGAVGPFAPGVLVEGAGSNVALNDSDVHTTPGSSHGLQATKDAVATINYGSITTDGNYSAGISAGTATVTANNVTVTTHGNDNAMGVVANDNAIIILNGGSVTTTGNGSPTPGNLTFPHALASRNPGALLIADGTSLLTRGSQAYGAAVDDGGSMILKNLSVKTEGQYSRGLYAGIGSAKPGSVSFTGDNLTVETLGDYAAGALTSRQYKADTATLDLRNSSILTHGVQSHGLQSESGAALTAKDSVVSTSGLGALGAMANNTATMNLDVVGISTSGDAGHGVVAKNGGSVTGGDVVVHANGDQAAALYAQGTDALKGTVNLDRGVLNNRDGATIAVAGVADIALNNTIVGGSGQWLNVDRAVASSGTSIPDMGTGQWQGVGQSFASDGKASIDLGNSLVTGSARTATGSSSDVRMHDTSIWQLTGNSNLSRLSNDSSLINFSAPVAGQFKNLTVNDYHGANGTIALNTYLYNDASPSDLLVIDGGQATGSSNLMIKNAGGAGALTTGNGIKVVDALNGGTTESNAFRLLNRVIAGPYEYTLHRSSLDDSNGEAWYLRSTQDATPVDPTDPSDPTDPAERKSPSEPVPQVPNYRPETSLYSGIPTQALLYSRAMVDTLHERVGEERRRATVDPLLDEDDSEFGPSLGWGRLIYRTGKDSRGSSDYDYDLRAFQVGVDLYRSEDTDGSTNQAGLSLGMGKVDGAIKHTNGAYAGDDALRGYSLGGYWTHFGPSGWYLDGVLQFHHFSATANPDSVNKVKTHGNGVTASLEAGKPFVLNQEKEIYIEPQAQVIFTRIKLQDTHDDAADVRFDDVDSLIGRLGVRIDRDWFRTDDKGAIHRTNGWVRPSVWHEFKGKPKTEFSSADGYIPFGVDMSGTWGEINLGVDYEHSARTTFTGSVGYQKAFDGDSRSYEGMLGIKIKF</sequence>
<feature type="signal peptide" evidence="2">
    <location>
        <begin position="1"/>
        <end position="38"/>
    </location>
</feature>
<protein>
    <submittedName>
        <fullName evidence="4">Autotransporter outer membrane beta-barrel domain-containing protein</fullName>
    </submittedName>
</protein>
<comment type="caution">
    <text evidence="4">The sequence shown here is derived from an EMBL/GenBank/DDBJ whole genome shotgun (WGS) entry which is preliminary data.</text>
</comment>
<dbReference type="Pfam" id="PF03797">
    <property type="entry name" value="Autotransporter"/>
    <property type="match status" value="1"/>
</dbReference>
<evidence type="ECO:0000313" key="5">
    <source>
        <dbReference type="Proteomes" id="UP000717995"/>
    </source>
</evidence>
<keyword evidence="5" id="KW-1185">Reference proteome</keyword>
<dbReference type="RefSeq" id="WP_205347955.1">
    <property type="nucleotide sequence ID" value="NZ_JAFEUP010000002.1"/>
</dbReference>
<proteinExistence type="predicted"/>
<evidence type="ECO:0000259" key="3">
    <source>
        <dbReference type="PROSITE" id="PS51208"/>
    </source>
</evidence>
<evidence type="ECO:0000256" key="1">
    <source>
        <dbReference type="SAM" id="MobiDB-lite"/>
    </source>
</evidence>
<dbReference type="Proteomes" id="UP000717995">
    <property type="component" value="Unassembled WGS sequence"/>
</dbReference>
<gene>
    <name evidence="4" type="ORF">JQX08_08600</name>
</gene>
<reference evidence="4 5" key="1">
    <citation type="submission" date="2021-02" db="EMBL/GenBank/DDBJ databases">
        <authorList>
            <person name="Lee D.-H."/>
        </authorList>
    </citation>
    <scope>NUCLEOTIDE SEQUENCE [LARGE SCALE GENOMIC DNA]</scope>
    <source>
        <strain evidence="4 5">UL073</strain>
    </source>
</reference>
<evidence type="ECO:0000313" key="4">
    <source>
        <dbReference type="EMBL" id="MBM7060768.1"/>
    </source>
</evidence>
<dbReference type="SUPFAM" id="SSF51126">
    <property type="entry name" value="Pectin lyase-like"/>
    <property type="match status" value="1"/>
</dbReference>
<dbReference type="InterPro" id="IPR006315">
    <property type="entry name" value="OM_autotransptr_brl_dom"/>
</dbReference>
<dbReference type="SUPFAM" id="SSF103515">
    <property type="entry name" value="Autotransporter"/>
    <property type="match status" value="1"/>
</dbReference>
<feature type="region of interest" description="Disordered" evidence="1">
    <location>
        <begin position="1083"/>
        <end position="1123"/>
    </location>
</feature>
<dbReference type="PANTHER" id="PTHR35037:SF3">
    <property type="entry name" value="C-TERMINAL REGION OF AIDA-LIKE PROTEIN"/>
    <property type="match status" value="1"/>
</dbReference>